<evidence type="ECO:0000313" key="3">
    <source>
        <dbReference type="EMBL" id="SFB25805.1"/>
    </source>
</evidence>
<sequence>MAEPEPAAEQLSSPGGAPLTALTWADARTRLADNGDYLLATSGADGRVHMVPVLAVWLEGAVCFVTRRQTRKARDLATNDYCAITVPGHDVDLVVEGTANLVRDAARLQRIADLYPIKYPWWHPFVREGEFHDPADTALSDPQHVFAVAPRVVFAFGKEEGFSATRWRF</sequence>
<dbReference type="GO" id="GO:0005829">
    <property type="term" value="C:cytosol"/>
    <property type="evidence" value="ECO:0007669"/>
    <property type="project" value="TreeGrafter"/>
</dbReference>
<evidence type="ECO:0000256" key="1">
    <source>
        <dbReference type="ARBA" id="ARBA00023002"/>
    </source>
</evidence>
<dbReference type="InterPro" id="IPR052019">
    <property type="entry name" value="F420H2_bilvrd_red/Heme_oxyg"/>
</dbReference>
<gene>
    <name evidence="3" type="ORF">SAMN05216266_10757</name>
</gene>
<dbReference type="InterPro" id="IPR011576">
    <property type="entry name" value="Pyridox_Oxase_N"/>
</dbReference>
<dbReference type="Gene3D" id="2.30.110.10">
    <property type="entry name" value="Electron Transport, Fmn-binding Protein, Chain A"/>
    <property type="match status" value="1"/>
</dbReference>
<organism evidence="3 4">
    <name type="scientific">Amycolatopsis marina</name>
    <dbReference type="NCBI Taxonomy" id="490629"/>
    <lineage>
        <taxon>Bacteria</taxon>
        <taxon>Bacillati</taxon>
        <taxon>Actinomycetota</taxon>
        <taxon>Actinomycetes</taxon>
        <taxon>Pseudonocardiales</taxon>
        <taxon>Pseudonocardiaceae</taxon>
        <taxon>Amycolatopsis</taxon>
    </lineage>
</organism>
<dbReference type="STRING" id="490629.SAMN05216266_10757"/>
<keyword evidence="1" id="KW-0560">Oxidoreductase</keyword>
<reference evidence="4" key="1">
    <citation type="submission" date="2016-10" db="EMBL/GenBank/DDBJ databases">
        <authorList>
            <person name="Varghese N."/>
            <person name="Submissions S."/>
        </authorList>
    </citation>
    <scope>NUCLEOTIDE SEQUENCE [LARGE SCALE GENOMIC DNA]</scope>
    <source>
        <strain evidence="4">CGMCC 4.3568</strain>
    </source>
</reference>
<dbReference type="RefSeq" id="WP_091673365.1">
    <property type="nucleotide sequence ID" value="NZ_FOKG01000007.1"/>
</dbReference>
<dbReference type="Proteomes" id="UP000243799">
    <property type="component" value="Unassembled WGS sequence"/>
</dbReference>
<dbReference type="SUPFAM" id="SSF50475">
    <property type="entry name" value="FMN-binding split barrel"/>
    <property type="match status" value="1"/>
</dbReference>
<dbReference type="PANTHER" id="PTHR35176">
    <property type="entry name" value="HEME OXYGENASE HI_0854-RELATED"/>
    <property type="match status" value="1"/>
</dbReference>
<dbReference type="OrthoDB" id="157302at2"/>
<dbReference type="InterPro" id="IPR012349">
    <property type="entry name" value="Split_barrel_FMN-bd"/>
</dbReference>
<feature type="domain" description="Pyridoxamine 5'-phosphate oxidase N-terminal" evidence="2">
    <location>
        <begin position="38"/>
        <end position="151"/>
    </location>
</feature>
<protein>
    <submittedName>
        <fullName evidence="3">Nitroimidazol reductase NimA, pyridoxamine 5'-phosphate oxidase superfamily</fullName>
    </submittedName>
</protein>
<evidence type="ECO:0000259" key="2">
    <source>
        <dbReference type="Pfam" id="PF01243"/>
    </source>
</evidence>
<dbReference type="PANTHER" id="PTHR35176:SF4">
    <property type="entry name" value="PYRIDOXAMINE 5'-PHOSPHATE OXIDASE-RELATED FMN-BINDING"/>
    <property type="match status" value="1"/>
</dbReference>
<keyword evidence="4" id="KW-1185">Reference proteome</keyword>
<dbReference type="AlphaFoldDB" id="A0A1I0ZJH5"/>
<accession>A0A1I0ZJH5</accession>
<dbReference type="GO" id="GO:0070967">
    <property type="term" value="F:coenzyme F420 binding"/>
    <property type="evidence" value="ECO:0007669"/>
    <property type="project" value="TreeGrafter"/>
</dbReference>
<name>A0A1I0ZJH5_9PSEU</name>
<dbReference type="GO" id="GO:0016627">
    <property type="term" value="F:oxidoreductase activity, acting on the CH-CH group of donors"/>
    <property type="evidence" value="ECO:0007669"/>
    <property type="project" value="TreeGrafter"/>
</dbReference>
<evidence type="ECO:0000313" key="4">
    <source>
        <dbReference type="Proteomes" id="UP000243799"/>
    </source>
</evidence>
<dbReference type="Pfam" id="PF01243">
    <property type="entry name" value="PNPOx_N"/>
    <property type="match status" value="1"/>
</dbReference>
<proteinExistence type="predicted"/>
<dbReference type="EMBL" id="FOKG01000007">
    <property type="protein sequence ID" value="SFB25805.1"/>
    <property type="molecule type" value="Genomic_DNA"/>
</dbReference>